<dbReference type="PATRIC" id="fig|1354272.4.peg.19"/>
<accession>A0A1B7K525</accession>
<dbReference type="RefSeq" id="WP_068446509.1">
    <property type="nucleotide sequence ID" value="NZ_LXEW01000002.1"/>
</dbReference>
<organism evidence="1 2">
    <name type="scientific">Providencia heimbachae ATCC 35613</name>
    <dbReference type="NCBI Taxonomy" id="1354272"/>
    <lineage>
        <taxon>Bacteria</taxon>
        <taxon>Pseudomonadati</taxon>
        <taxon>Pseudomonadota</taxon>
        <taxon>Gammaproteobacteria</taxon>
        <taxon>Enterobacterales</taxon>
        <taxon>Morganellaceae</taxon>
        <taxon>Providencia</taxon>
    </lineage>
</organism>
<sequence>MKRIKTKLLIVILLALGVFSYQYYTSIGDSDVENAAQLRVTKKIASSSNLVFNDVKITQKSEFKEGVSYRVCGLYRLESNEEYQPFIANIGVQDGKFSEHDQLIVSETPELRLAIENLCQPTDSQK</sequence>
<keyword evidence="2" id="KW-1185">Reference proteome</keyword>
<evidence type="ECO:0000313" key="1">
    <source>
        <dbReference type="EMBL" id="OAT55213.1"/>
    </source>
</evidence>
<reference evidence="1 2" key="1">
    <citation type="submission" date="2016-04" db="EMBL/GenBank/DDBJ databases">
        <title>ATOL: Assembling a taxonomically balanced genome-scale reconstruction of the evolutionary history of the Enterobacteriaceae.</title>
        <authorList>
            <person name="Plunkett G.III."/>
            <person name="Neeno-Eckwall E.C."/>
            <person name="Glasner J.D."/>
            <person name="Perna N.T."/>
        </authorList>
    </citation>
    <scope>NUCLEOTIDE SEQUENCE [LARGE SCALE GENOMIC DNA]</scope>
    <source>
        <strain evidence="1 2">ATCC 35613</strain>
    </source>
</reference>
<dbReference type="AlphaFoldDB" id="A0A1B7K525"/>
<dbReference type="OrthoDB" id="6455274at2"/>
<protein>
    <submittedName>
        <fullName evidence="1">Uncharacterized protein</fullName>
    </submittedName>
</protein>
<proteinExistence type="predicted"/>
<dbReference type="EMBL" id="LXEW01000002">
    <property type="protein sequence ID" value="OAT55213.1"/>
    <property type="molecule type" value="Genomic_DNA"/>
</dbReference>
<evidence type="ECO:0000313" key="2">
    <source>
        <dbReference type="Proteomes" id="UP000078224"/>
    </source>
</evidence>
<gene>
    <name evidence="1" type="ORF">M998_0017</name>
</gene>
<name>A0A1B7K525_9GAMM</name>
<comment type="caution">
    <text evidence="1">The sequence shown here is derived from an EMBL/GenBank/DDBJ whole genome shotgun (WGS) entry which is preliminary data.</text>
</comment>
<dbReference type="Proteomes" id="UP000078224">
    <property type="component" value="Unassembled WGS sequence"/>
</dbReference>